<comment type="similarity">
    <text evidence="1">Belongs to the glycosyltransferase 2 family.</text>
</comment>
<dbReference type="InterPro" id="IPR039528">
    <property type="entry name" value="DPM1-like"/>
</dbReference>
<dbReference type="RefSeq" id="WP_213172777.1">
    <property type="nucleotide sequence ID" value="NZ_CP070496.1"/>
</dbReference>
<dbReference type="Pfam" id="PF00535">
    <property type="entry name" value="Glycos_transf_2"/>
    <property type="match status" value="1"/>
</dbReference>
<dbReference type="Gene3D" id="3.90.550.10">
    <property type="entry name" value="Spore Coat Polysaccharide Biosynthesis Protein SpsA, Chain A"/>
    <property type="match status" value="1"/>
</dbReference>
<feature type="domain" description="Glycosyltransferase 2-like" evidence="4">
    <location>
        <begin position="22"/>
        <end position="183"/>
    </location>
</feature>
<dbReference type="InterPro" id="IPR029044">
    <property type="entry name" value="Nucleotide-diphossugar_trans"/>
</dbReference>
<dbReference type="CDD" id="cd06442">
    <property type="entry name" value="DPM1_like"/>
    <property type="match status" value="1"/>
</dbReference>
<dbReference type="GO" id="GO:0009247">
    <property type="term" value="P:glycolipid biosynthetic process"/>
    <property type="evidence" value="ECO:0007669"/>
    <property type="project" value="TreeGrafter"/>
</dbReference>
<name>A0A895XYT4_9ACTN</name>
<dbReference type="SUPFAM" id="SSF53448">
    <property type="entry name" value="Nucleotide-diphospho-sugar transferases"/>
    <property type="match status" value="1"/>
</dbReference>
<evidence type="ECO:0000313" key="5">
    <source>
        <dbReference type="EMBL" id="QSB06768.1"/>
    </source>
</evidence>
<evidence type="ECO:0000256" key="3">
    <source>
        <dbReference type="ARBA" id="ARBA00022679"/>
    </source>
</evidence>
<gene>
    <name evidence="5" type="ORF">JQS30_07735</name>
</gene>
<keyword evidence="6" id="KW-1185">Reference proteome</keyword>
<dbReference type="InterPro" id="IPR001173">
    <property type="entry name" value="Glyco_trans_2-like"/>
</dbReference>
<dbReference type="GO" id="GO:0004582">
    <property type="term" value="F:dolichyl-phosphate beta-D-mannosyltransferase activity"/>
    <property type="evidence" value="ECO:0007669"/>
    <property type="project" value="InterPro"/>
</dbReference>
<dbReference type="EMBL" id="CP070496">
    <property type="protein sequence ID" value="QSB06768.1"/>
    <property type="molecule type" value="Genomic_DNA"/>
</dbReference>
<evidence type="ECO:0000313" key="6">
    <source>
        <dbReference type="Proteomes" id="UP000662939"/>
    </source>
</evidence>
<keyword evidence="3" id="KW-0808">Transferase</keyword>
<dbReference type="Proteomes" id="UP000662939">
    <property type="component" value="Chromosome"/>
</dbReference>
<organism evidence="5 6">
    <name type="scientific">Natronoglycomyces albus</name>
    <dbReference type="NCBI Taxonomy" id="2811108"/>
    <lineage>
        <taxon>Bacteria</taxon>
        <taxon>Bacillati</taxon>
        <taxon>Actinomycetota</taxon>
        <taxon>Actinomycetes</taxon>
        <taxon>Glycomycetales</taxon>
        <taxon>Glycomycetaceae</taxon>
        <taxon>Natronoglycomyces</taxon>
    </lineage>
</organism>
<dbReference type="AlphaFoldDB" id="A0A895XYT4"/>
<dbReference type="PANTHER" id="PTHR43398:SF1">
    <property type="entry name" value="DOLICHOL-PHOSPHATE MANNOSYLTRANSFERASE SUBUNIT 1"/>
    <property type="match status" value="1"/>
</dbReference>
<evidence type="ECO:0000256" key="1">
    <source>
        <dbReference type="ARBA" id="ARBA00006739"/>
    </source>
</evidence>
<dbReference type="GO" id="GO:0016020">
    <property type="term" value="C:membrane"/>
    <property type="evidence" value="ECO:0007669"/>
    <property type="project" value="GOC"/>
</dbReference>
<protein>
    <submittedName>
        <fullName evidence="5">Polyprenol monophosphomannose synthase</fullName>
    </submittedName>
</protein>
<keyword evidence="2" id="KW-0328">Glycosyltransferase</keyword>
<sequence length="260" mass="28389">MTDTPPPEESGAEAYNPGKVLVAIPTYNERDNITDIVAAVREHAPAADILVVDDNSPDGTGAIAEDLSSTSKAVHVLHRAKKAGLGAAYLAAFAWAREQHYDVVVEMDADGSHDAADLPRLLAALDGCEVVIGSRYIPGGRIVNWPKRRELLSRGASLYTRFMLSLPIRDVTAGFRAYKIPSLHRLDLTSVTSVGYCFQIDLTRRAVAAGQIVTEVPIVFTERRLGASKMSGTIAVEALRNVTRWGLTHRLHQLRRLIKK</sequence>
<reference evidence="5" key="1">
    <citation type="submission" date="2021-02" db="EMBL/GenBank/DDBJ databases">
        <title>Natronoglycomyces albus gen. nov., sp. nov, a haloalkaliphilic actinobacterium from a soda solonchak soil.</title>
        <authorList>
            <person name="Sorokin D.Y."/>
            <person name="Khijniak T.V."/>
            <person name="Zakharycheva A.P."/>
            <person name="Boueva O.V."/>
            <person name="Ariskina E.V."/>
            <person name="Hahnke R.L."/>
            <person name="Bunk B."/>
            <person name="Sproer C."/>
            <person name="Schumann P."/>
            <person name="Evtushenko L.I."/>
            <person name="Kublanov I.V."/>
        </authorList>
    </citation>
    <scope>NUCLEOTIDE SEQUENCE</scope>
    <source>
        <strain evidence="5">DSM 106290</strain>
    </source>
</reference>
<accession>A0A895XYT4</accession>
<proteinExistence type="inferred from homology"/>
<evidence type="ECO:0000256" key="2">
    <source>
        <dbReference type="ARBA" id="ARBA00022676"/>
    </source>
</evidence>
<dbReference type="FunFam" id="3.90.550.10:FF:000122">
    <property type="entry name" value="Dolichol-phosphate mannosyltransferase subunit 1"/>
    <property type="match status" value="1"/>
</dbReference>
<dbReference type="KEGG" id="nav:JQS30_07735"/>
<evidence type="ECO:0000259" key="4">
    <source>
        <dbReference type="Pfam" id="PF00535"/>
    </source>
</evidence>
<dbReference type="PANTHER" id="PTHR43398">
    <property type="entry name" value="DOLICHOL-PHOSPHATE MANNOSYLTRANSFERASE SUBUNIT 1"/>
    <property type="match status" value="1"/>
</dbReference>